<reference evidence="1 2" key="1">
    <citation type="journal article" date="2020" name="Microb. Genom.">
        <title>Genetic diversity of clinical and environmental Mucorales isolates obtained from an investigation of mucormycosis cases among solid organ transplant recipients.</title>
        <authorList>
            <person name="Nguyen M.H."/>
            <person name="Kaul D."/>
            <person name="Muto C."/>
            <person name="Cheng S.J."/>
            <person name="Richter R.A."/>
            <person name="Bruno V.M."/>
            <person name="Liu G."/>
            <person name="Beyhan S."/>
            <person name="Sundermann A.J."/>
            <person name="Mounaud S."/>
            <person name="Pasculle A.W."/>
            <person name="Nierman W.C."/>
            <person name="Driscoll E."/>
            <person name="Cumbie R."/>
            <person name="Clancy C.J."/>
            <person name="Dupont C.L."/>
        </authorList>
    </citation>
    <scope>NUCLEOTIDE SEQUENCE [LARGE SCALE GENOMIC DNA]</scope>
    <source>
        <strain evidence="1 2">GL24</strain>
    </source>
</reference>
<name>A0A9P6XLI0_9FUNG</name>
<comment type="caution">
    <text evidence="1">The sequence shown here is derived from an EMBL/GenBank/DDBJ whole genome shotgun (WGS) entry which is preliminary data.</text>
</comment>
<organism evidence="1 2">
    <name type="scientific">Rhizopus delemar</name>
    <dbReference type="NCBI Taxonomy" id="936053"/>
    <lineage>
        <taxon>Eukaryota</taxon>
        <taxon>Fungi</taxon>
        <taxon>Fungi incertae sedis</taxon>
        <taxon>Mucoromycota</taxon>
        <taxon>Mucoromycotina</taxon>
        <taxon>Mucoromycetes</taxon>
        <taxon>Mucorales</taxon>
        <taxon>Mucorineae</taxon>
        <taxon>Rhizopodaceae</taxon>
        <taxon>Rhizopus</taxon>
    </lineage>
</organism>
<dbReference type="AlphaFoldDB" id="A0A9P6XLI0"/>
<protein>
    <submittedName>
        <fullName evidence="1">Uncharacterized protein</fullName>
    </submittedName>
</protein>
<keyword evidence="2" id="KW-1185">Reference proteome</keyword>
<gene>
    <name evidence="1" type="ORF">G6F50_018644</name>
</gene>
<proteinExistence type="predicted"/>
<dbReference type="EMBL" id="JAANIU010021726">
    <property type="protein sequence ID" value="KAG1523047.1"/>
    <property type="molecule type" value="Genomic_DNA"/>
</dbReference>
<evidence type="ECO:0000313" key="2">
    <source>
        <dbReference type="Proteomes" id="UP000740926"/>
    </source>
</evidence>
<sequence>MGASAGASSTAESEQVMAGFLAADSERHDQRRAHAVVVVDAVAAGERQAVRPVAQHVQVPAHHVQGGLAVGQ</sequence>
<dbReference type="Proteomes" id="UP000740926">
    <property type="component" value="Unassembled WGS sequence"/>
</dbReference>
<accession>A0A9P6XLI0</accession>
<evidence type="ECO:0000313" key="1">
    <source>
        <dbReference type="EMBL" id="KAG1523047.1"/>
    </source>
</evidence>